<proteinExistence type="predicted"/>
<dbReference type="GeneID" id="81122363"/>
<reference evidence="2 3" key="1">
    <citation type="journal article" date="2019" name="Int. J. Syst. Evol. Microbiol.">
        <title>The Global Catalogue of Microorganisms (GCM) 10K type strain sequencing project: providing services to taxonomists for standard genome sequencing and annotation.</title>
        <authorList>
            <consortium name="The Broad Institute Genomics Platform"/>
            <consortium name="The Broad Institute Genome Sequencing Center for Infectious Disease"/>
            <person name="Wu L."/>
            <person name="Ma J."/>
        </authorList>
    </citation>
    <scope>NUCLEOTIDE SEQUENCE [LARGE SCALE GENOMIC DNA]</scope>
    <source>
        <strain evidence="2 3">DT92</strain>
    </source>
</reference>
<evidence type="ECO:0000313" key="3">
    <source>
        <dbReference type="Proteomes" id="UP001596368"/>
    </source>
</evidence>
<evidence type="ECO:0000313" key="2">
    <source>
        <dbReference type="EMBL" id="MFC7136152.1"/>
    </source>
</evidence>
<dbReference type="Proteomes" id="UP001596368">
    <property type="component" value="Unassembled WGS sequence"/>
</dbReference>
<feature type="compositionally biased region" description="Basic and acidic residues" evidence="1">
    <location>
        <begin position="17"/>
        <end position="32"/>
    </location>
</feature>
<organism evidence="2 3">
    <name type="scientific">Halobaculum litoreum</name>
    <dbReference type="NCBI Taxonomy" id="3031998"/>
    <lineage>
        <taxon>Archaea</taxon>
        <taxon>Methanobacteriati</taxon>
        <taxon>Methanobacteriota</taxon>
        <taxon>Stenosarchaea group</taxon>
        <taxon>Halobacteria</taxon>
        <taxon>Halobacteriales</taxon>
        <taxon>Haloferacaceae</taxon>
        <taxon>Halobaculum</taxon>
    </lineage>
</organism>
<dbReference type="EMBL" id="JBHSZG010000001">
    <property type="protein sequence ID" value="MFC7136152.1"/>
    <property type="molecule type" value="Genomic_DNA"/>
</dbReference>
<feature type="region of interest" description="Disordered" evidence="1">
    <location>
        <begin position="1"/>
        <end position="47"/>
    </location>
</feature>
<keyword evidence="3" id="KW-1185">Reference proteome</keyword>
<name>A0ABD5XM40_9EURY</name>
<dbReference type="AlphaFoldDB" id="A0ABD5XM40"/>
<protein>
    <submittedName>
        <fullName evidence="2">Uncharacterized protein</fullName>
    </submittedName>
</protein>
<comment type="caution">
    <text evidence="2">The sequence shown here is derived from an EMBL/GenBank/DDBJ whole genome shotgun (WGS) entry which is preliminary data.</text>
</comment>
<dbReference type="RefSeq" id="WP_284012376.1">
    <property type="nucleotide sequence ID" value="NZ_CP126156.1"/>
</dbReference>
<evidence type="ECO:0000256" key="1">
    <source>
        <dbReference type="SAM" id="MobiDB-lite"/>
    </source>
</evidence>
<accession>A0ABD5XM40</accession>
<gene>
    <name evidence="2" type="ORF">ACFQRB_05480</name>
</gene>
<sequence>MKGSNAFCPTTGASLSEELHYDDRGRAERAPVDDCPPGVAPTGELTNGERCSSATALTVHFRRSRRASGPADDAIDRAAALAIRRLKRAGGGEPSGT</sequence>